<dbReference type="Pfam" id="PF02518">
    <property type="entry name" value="HATPase_c"/>
    <property type="match status" value="1"/>
</dbReference>
<evidence type="ECO:0000256" key="3">
    <source>
        <dbReference type="ARBA" id="ARBA00012438"/>
    </source>
</evidence>
<dbReference type="EMBL" id="AP023321">
    <property type="protein sequence ID" value="BCI61059.1"/>
    <property type="molecule type" value="Genomic_DNA"/>
</dbReference>
<evidence type="ECO:0000313" key="11">
    <source>
        <dbReference type="Proteomes" id="UP000593890"/>
    </source>
</evidence>
<dbReference type="SUPFAM" id="SSF55874">
    <property type="entry name" value="ATPase domain of HSP90 chaperone/DNA topoisomerase II/histidine kinase"/>
    <property type="match status" value="1"/>
</dbReference>
<dbReference type="SMART" id="SM00387">
    <property type="entry name" value="HATPase_c"/>
    <property type="match status" value="1"/>
</dbReference>
<dbReference type="PROSITE" id="PS50109">
    <property type="entry name" value="HIS_KIN"/>
    <property type="match status" value="1"/>
</dbReference>
<evidence type="ECO:0000313" key="10">
    <source>
        <dbReference type="EMBL" id="BCI61059.1"/>
    </source>
</evidence>
<dbReference type="PROSITE" id="PS51257">
    <property type="entry name" value="PROKAR_LIPOPROTEIN"/>
    <property type="match status" value="1"/>
</dbReference>
<feature type="domain" description="Histidine kinase" evidence="9">
    <location>
        <begin position="197"/>
        <end position="412"/>
    </location>
</feature>
<dbReference type="CDD" id="cd00082">
    <property type="entry name" value="HisKA"/>
    <property type="match status" value="1"/>
</dbReference>
<dbReference type="AlphaFoldDB" id="A0A7I8D6F7"/>
<dbReference type="SUPFAM" id="SSF47384">
    <property type="entry name" value="Homodimeric domain of signal transducing histidine kinase"/>
    <property type="match status" value="1"/>
</dbReference>
<accession>A0A7I8D6F7</accession>
<dbReference type="Gene3D" id="3.30.565.10">
    <property type="entry name" value="Histidine kinase-like ATPase, C-terminal domain"/>
    <property type="match status" value="1"/>
</dbReference>
<dbReference type="CDD" id="cd00075">
    <property type="entry name" value="HATPase"/>
    <property type="match status" value="1"/>
</dbReference>
<evidence type="ECO:0000256" key="7">
    <source>
        <dbReference type="ARBA" id="ARBA00023012"/>
    </source>
</evidence>
<dbReference type="Proteomes" id="UP000593890">
    <property type="component" value="Chromosome"/>
</dbReference>
<comment type="subcellular location">
    <subcellularLocation>
        <location evidence="2">Membrane</location>
    </subcellularLocation>
</comment>
<dbReference type="InterPro" id="IPR003661">
    <property type="entry name" value="HisK_dim/P_dom"/>
</dbReference>
<dbReference type="PRINTS" id="PR00344">
    <property type="entry name" value="BCTRLSENSOR"/>
</dbReference>
<dbReference type="EC" id="2.7.13.3" evidence="3"/>
<dbReference type="InterPro" id="IPR036097">
    <property type="entry name" value="HisK_dim/P_sf"/>
</dbReference>
<gene>
    <name evidence="10" type="ORF">C12CBH8_16980</name>
</gene>
<keyword evidence="4" id="KW-0597">Phosphoprotein</keyword>
<dbReference type="PANTHER" id="PTHR45453">
    <property type="entry name" value="PHOSPHATE REGULON SENSOR PROTEIN PHOR"/>
    <property type="match status" value="1"/>
</dbReference>
<keyword evidence="8" id="KW-1133">Transmembrane helix</keyword>
<dbReference type="InterPro" id="IPR005467">
    <property type="entry name" value="His_kinase_dom"/>
</dbReference>
<dbReference type="GO" id="GO:0005886">
    <property type="term" value="C:plasma membrane"/>
    <property type="evidence" value="ECO:0007669"/>
    <property type="project" value="TreeGrafter"/>
</dbReference>
<keyword evidence="8" id="KW-0812">Transmembrane</keyword>
<evidence type="ECO:0000256" key="6">
    <source>
        <dbReference type="ARBA" id="ARBA00022777"/>
    </source>
</evidence>
<evidence type="ECO:0000259" key="9">
    <source>
        <dbReference type="PROSITE" id="PS50109"/>
    </source>
</evidence>
<evidence type="ECO:0000256" key="2">
    <source>
        <dbReference type="ARBA" id="ARBA00004370"/>
    </source>
</evidence>
<dbReference type="InterPro" id="IPR003594">
    <property type="entry name" value="HATPase_dom"/>
</dbReference>
<protein>
    <recommendedName>
        <fullName evidence="3">histidine kinase</fullName>
        <ecNumber evidence="3">2.7.13.3</ecNumber>
    </recommendedName>
</protein>
<dbReference type="Gene3D" id="1.10.287.130">
    <property type="match status" value="1"/>
</dbReference>
<evidence type="ECO:0000256" key="8">
    <source>
        <dbReference type="SAM" id="Phobius"/>
    </source>
</evidence>
<evidence type="ECO:0000256" key="4">
    <source>
        <dbReference type="ARBA" id="ARBA00022553"/>
    </source>
</evidence>
<dbReference type="PANTHER" id="PTHR45453:SF1">
    <property type="entry name" value="PHOSPHATE REGULON SENSOR PROTEIN PHOR"/>
    <property type="match status" value="1"/>
</dbReference>
<dbReference type="GO" id="GO:0000155">
    <property type="term" value="F:phosphorelay sensor kinase activity"/>
    <property type="evidence" value="ECO:0007669"/>
    <property type="project" value="InterPro"/>
</dbReference>
<proteinExistence type="predicted"/>
<dbReference type="RefSeq" id="WP_090264499.1">
    <property type="nucleotide sequence ID" value="NZ_AP023321.1"/>
</dbReference>
<keyword evidence="7" id="KW-0902">Two-component regulatory system</keyword>
<dbReference type="InterPro" id="IPR004358">
    <property type="entry name" value="Sig_transdc_His_kin-like_C"/>
</dbReference>
<name>A0A7I8D6F7_9FIRM</name>
<feature type="transmembrane region" description="Helical" evidence="8">
    <location>
        <begin position="104"/>
        <end position="127"/>
    </location>
</feature>
<keyword evidence="11" id="KW-1185">Reference proteome</keyword>
<dbReference type="KEGG" id="sman:C12CBH8_16980"/>
<organism evidence="10 11">
    <name type="scientific">Solibaculum mannosilyticum</name>
    <dbReference type="NCBI Taxonomy" id="2780922"/>
    <lineage>
        <taxon>Bacteria</taxon>
        <taxon>Bacillati</taxon>
        <taxon>Bacillota</taxon>
        <taxon>Clostridia</taxon>
        <taxon>Eubacteriales</taxon>
        <taxon>Oscillospiraceae</taxon>
        <taxon>Solibaculum</taxon>
    </lineage>
</organism>
<dbReference type="InterPro" id="IPR036890">
    <property type="entry name" value="HATPase_C_sf"/>
</dbReference>
<dbReference type="Pfam" id="PF00512">
    <property type="entry name" value="HisKA"/>
    <property type="match status" value="1"/>
</dbReference>
<sequence>MNQSLKNPQMKKTLIRITLWMLLATVAGCILFVGLSKLQAAQMMRQNIAMAGRMSTEDDAQNIAKLFTDPISEQDYEAGKALLSPYGVNVEMDPSLYQPYQSLLMQQLIGFCFLMLVLWGIVMLCCLRGMHGIFSQIRSLSSRVRQAADGNPKMLPAINEGDMQSLENSINLLVERSGFGMESLQADKMFLKNLLSDISHQLKTPLAALQLYSDLMLDHPDMEPAQREEFLQQSSQQLARIDWLIQGMLKMARLESGSILMQRKPTSLSSVALSAMSPFQAMADLKKVSLVSQIPDAISLNIDAEWTAEALGNLIKNALEHSHQGGHIRLTAKDTAMTVQLSVIDDGEGMESTELPYIFERFYRKQSQVKSSSVGIGLSLAKAILAENDADIYVKSAPGHGSEFVITFLKKSF</sequence>
<evidence type="ECO:0000256" key="5">
    <source>
        <dbReference type="ARBA" id="ARBA00022679"/>
    </source>
</evidence>
<keyword evidence="5" id="KW-0808">Transferase</keyword>
<comment type="catalytic activity">
    <reaction evidence="1">
        <text>ATP + protein L-histidine = ADP + protein N-phospho-L-histidine.</text>
        <dbReference type="EC" id="2.7.13.3"/>
    </reaction>
</comment>
<evidence type="ECO:0000256" key="1">
    <source>
        <dbReference type="ARBA" id="ARBA00000085"/>
    </source>
</evidence>
<keyword evidence="6 10" id="KW-0418">Kinase</keyword>
<keyword evidence="8" id="KW-0472">Membrane</keyword>
<dbReference type="InterPro" id="IPR050351">
    <property type="entry name" value="BphY/WalK/GraS-like"/>
</dbReference>
<dbReference type="GO" id="GO:0016036">
    <property type="term" value="P:cellular response to phosphate starvation"/>
    <property type="evidence" value="ECO:0007669"/>
    <property type="project" value="TreeGrafter"/>
</dbReference>
<reference evidence="11" key="1">
    <citation type="submission" date="2020-07" db="EMBL/GenBank/DDBJ databases">
        <title>Complete genome sequencing of Clostridia bacterium strain 12CBH8.</title>
        <authorList>
            <person name="Sakamoto M."/>
            <person name="Murakami T."/>
            <person name="Mori H."/>
        </authorList>
    </citation>
    <scope>NUCLEOTIDE SEQUENCE [LARGE SCALE GENOMIC DNA]</scope>
    <source>
        <strain evidence="11">12CBH8</strain>
    </source>
</reference>
<dbReference type="SMART" id="SM00388">
    <property type="entry name" value="HisKA"/>
    <property type="match status" value="1"/>
</dbReference>
<dbReference type="GO" id="GO:0004721">
    <property type="term" value="F:phosphoprotein phosphatase activity"/>
    <property type="evidence" value="ECO:0007669"/>
    <property type="project" value="TreeGrafter"/>
</dbReference>